<organism evidence="1 2">
    <name type="scientific">Psychroflexus salarius</name>
    <dbReference type="NCBI Taxonomy" id="1155689"/>
    <lineage>
        <taxon>Bacteria</taxon>
        <taxon>Pseudomonadati</taxon>
        <taxon>Bacteroidota</taxon>
        <taxon>Flavobacteriia</taxon>
        <taxon>Flavobacteriales</taxon>
        <taxon>Flavobacteriaceae</taxon>
        <taxon>Psychroflexus</taxon>
    </lineage>
</organism>
<dbReference type="InterPro" id="IPR038475">
    <property type="entry name" value="RecG_C_sf"/>
</dbReference>
<protein>
    <submittedName>
        <fullName evidence="1">Putative ATP-dependent DNA helicase recG C-terminal</fullName>
    </submittedName>
</protein>
<dbReference type="EMBL" id="FQTW01000007">
    <property type="protein sequence ID" value="SHE88316.1"/>
    <property type="molecule type" value="Genomic_DNA"/>
</dbReference>
<dbReference type="Pfam" id="PF13749">
    <property type="entry name" value="HATPase_c_4"/>
    <property type="match status" value="1"/>
</dbReference>
<keyword evidence="2" id="KW-1185">Reference proteome</keyword>
<dbReference type="SUPFAM" id="SSF46785">
    <property type="entry name" value="Winged helix' DNA-binding domain"/>
    <property type="match status" value="1"/>
</dbReference>
<dbReference type="STRING" id="1155689.SAMN05444278_107100"/>
<sequence length="123" mass="13995">MGLIEKYGSGIKRIINYCSEAGLPKPNFQNQSNGFLVKIYGKKTENVIENVIENVVENVAENEKKIVEFIRSNPKYSAKQMSGLLGLTQKTVQRYLKELQYKNIIKRIGPANGGYWQINKKKA</sequence>
<dbReference type="GO" id="GO:0004386">
    <property type="term" value="F:helicase activity"/>
    <property type="evidence" value="ECO:0007669"/>
    <property type="project" value="UniProtKB-KW"/>
</dbReference>
<dbReference type="Gene3D" id="1.10.10.10">
    <property type="entry name" value="Winged helix-like DNA-binding domain superfamily/Winged helix DNA-binding domain"/>
    <property type="match status" value="1"/>
</dbReference>
<dbReference type="Pfam" id="PF13412">
    <property type="entry name" value="HTH_24"/>
    <property type="match status" value="1"/>
</dbReference>
<keyword evidence="1" id="KW-0347">Helicase</keyword>
<evidence type="ECO:0000313" key="1">
    <source>
        <dbReference type="EMBL" id="SHE88316.1"/>
    </source>
</evidence>
<dbReference type="AlphaFoldDB" id="A0A1M4X4A7"/>
<reference evidence="1 2" key="1">
    <citation type="submission" date="2016-11" db="EMBL/GenBank/DDBJ databases">
        <authorList>
            <person name="Jaros S."/>
            <person name="Januszkiewicz K."/>
            <person name="Wedrychowicz H."/>
        </authorList>
    </citation>
    <scope>NUCLEOTIDE SEQUENCE [LARGE SCALE GENOMIC DNA]</scope>
    <source>
        <strain evidence="1 2">DSM 25661</strain>
    </source>
</reference>
<name>A0A1M4X4A7_9FLAO</name>
<dbReference type="InterPro" id="IPR036388">
    <property type="entry name" value="WH-like_DNA-bd_sf"/>
</dbReference>
<keyword evidence="1" id="KW-0378">Hydrolase</keyword>
<gene>
    <name evidence="1" type="ORF">SAMN05444278_107100</name>
</gene>
<dbReference type="PANTHER" id="PTHR30595:SF6">
    <property type="entry name" value="SCHLAFEN ALBA-2 DOMAIN-CONTAINING PROTEIN"/>
    <property type="match status" value="1"/>
</dbReference>
<keyword evidence="1" id="KW-0067">ATP-binding</keyword>
<evidence type="ECO:0000313" key="2">
    <source>
        <dbReference type="Proteomes" id="UP000184462"/>
    </source>
</evidence>
<keyword evidence="1" id="KW-0547">Nucleotide-binding</keyword>
<accession>A0A1M4X4A7</accession>
<dbReference type="Gene3D" id="3.30.565.60">
    <property type="match status" value="1"/>
</dbReference>
<dbReference type="InterPro" id="IPR036390">
    <property type="entry name" value="WH_DNA-bd_sf"/>
</dbReference>
<dbReference type="PANTHER" id="PTHR30595">
    <property type="entry name" value="GLPR-RELATED TRANSCRIPTIONAL REPRESSOR"/>
    <property type="match status" value="1"/>
</dbReference>
<proteinExistence type="predicted"/>
<dbReference type="Proteomes" id="UP000184462">
    <property type="component" value="Unassembled WGS sequence"/>
</dbReference>